<proteinExistence type="predicted"/>
<accession>A0A2S8F6D1</accession>
<organism evidence="1 2">
    <name type="scientific">Blastopirellula marina</name>
    <dbReference type="NCBI Taxonomy" id="124"/>
    <lineage>
        <taxon>Bacteria</taxon>
        <taxon>Pseudomonadati</taxon>
        <taxon>Planctomycetota</taxon>
        <taxon>Planctomycetia</taxon>
        <taxon>Pirellulales</taxon>
        <taxon>Pirellulaceae</taxon>
        <taxon>Blastopirellula</taxon>
    </lineage>
</organism>
<gene>
    <name evidence="1" type="ORF">C5Y98_26760</name>
</gene>
<comment type="caution">
    <text evidence="1">The sequence shown here is derived from an EMBL/GenBank/DDBJ whole genome shotgun (WGS) entry which is preliminary data.</text>
</comment>
<evidence type="ECO:0000313" key="2">
    <source>
        <dbReference type="Proteomes" id="UP000239388"/>
    </source>
</evidence>
<reference evidence="1 2" key="1">
    <citation type="submission" date="2018-02" db="EMBL/GenBank/DDBJ databases">
        <title>Comparative genomes isolates from brazilian mangrove.</title>
        <authorList>
            <person name="Araujo J.E."/>
            <person name="Taketani R.G."/>
            <person name="Silva M.C.P."/>
            <person name="Loureco M.V."/>
            <person name="Andreote F.D."/>
        </authorList>
    </citation>
    <scope>NUCLEOTIDE SEQUENCE [LARGE SCALE GENOMIC DNA]</scope>
    <source>
        <strain evidence="1 2">NAP PRIS-MGV</strain>
    </source>
</reference>
<protein>
    <submittedName>
        <fullName evidence="1">Uncharacterized protein</fullName>
    </submittedName>
</protein>
<name>A0A2S8F6D1_9BACT</name>
<evidence type="ECO:0000313" key="1">
    <source>
        <dbReference type="EMBL" id="PQO27703.1"/>
    </source>
</evidence>
<sequence>MGTILQRGITGFRDRCDQPLPMCDLNAFRSACHTVSRVTQCSLPAPIRQLNDQRNFFMALFATPQGEIAALLNQHFPLLGFAVPSLPGKPLRFSDARELANAFTQLGMYRVLSLSDLQQPITADELARLSPTEIEQVNYWKPTSLGQIIFNAWD</sequence>
<dbReference type="AlphaFoldDB" id="A0A2S8F6D1"/>
<dbReference type="Proteomes" id="UP000239388">
    <property type="component" value="Unassembled WGS sequence"/>
</dbReference>
<dbReference type="EMBL" id="PUIB01000027">
    <property type="protein sequence ID" value="PQO27703.1"/>
    <property type="molecule type" value="Genomic_DNA"/>
</dbReference>